<evidence type="ECO:0000313" key="1">
    <source>
        <dbReference type="EMBL" id="TFW30753.1"/>
    </source>
</evidence>
<proteinExistence type="predicted"/>
<dbReference type="PANTHER" id="PTHR12631:SF10">
    <property type="entry name" value="BETA-XYLOSIDASE-LIKE PROTEIN-RELATED"/>
    <property type="match status" value="1"/>
</dbReference>
<comment type="caution">
    <text evidence="1">The sequence shown here is derived from an EMBL/GenBank/DDBJ whole genome shotgun (WGS) entry which is preliminary data.</text>
</comment>
<keyword evidence="1" id="KW-0378">Hydrolase</keyword>
<dbReference type="OrthoDB" id="9816564at2"/>
<keyword evidence="2" id="KW-1185">Reference proteome</keyword>
<protein>
    <submittedName>
        <fullName evidence="1">Glycoside hydrolase family 1 protein</fullName>
    </submittedName>
</protein>
<dbReference type="GO" id="GO:0005975">
    <property type="term" value="P:carbohydrate metabolic process"/>
    <property type="evidence" value="ECO:0007669"/>
    <property type="project" value="InterPro"/>
</dbReference>
<evidence type="ECO:0000313" key="2">
    <source>
        <dbReference type="Proteomes" id="UP000297258"/>
    </source>
</evidence>
<name>A0A4Y9T1G4_9BURK</name>
<dbReference type="Proteomes" id="UP000297258">
    <property type="component" value="Unassembled WGS sequence"/>
</dbReference>
<dbReference type="Gene3D" id="3.20.20.80">
    <property type="entry name" value="Glycosidases"/>
    <property type="match status" value="1"/>
</dbReference>
<organism evidence="1 2">
    <name type="scientific">Massilia horti</name>
    <dbReference type="NCBI Taxonomy" id="2562153"/>
    <lineage>
        <taxon>Bacteria</taxon>
        <taxon>Pseudomonadati</taxon>
        <taxon>Pseudomonadota</taxon>
        <taxon>Betaproteobacteria</taxon>
        <taxon>Burkholderiales</taxon>
        <taxon>Oxalobacteraceae</taxon>
        <taxon>Telluria group</taxon>
        <taxon>Massilia</taxon>
    </lineage>
</organism>
<dbReference type="InterPro" id="IPR051923">
    <property type="entry name" value="Glycosyl_Hydrolase_39"/>
</dbReference>
<dbReference type="PANTHER" id="PTHR12631">
    <property type="entry name" value="ALPHA-L-IDURONIDASE"/>
    <property type="match status" value="1"/>
</dbReference>
<gene>
    <name evidence="1" type="ORF">E4O92_15575</name>
</gene>
<dbReference type="InterPro" id="IPR001360">
    <property type="entry name" value="Glyco_hydro_1"/>
</dbReference>
<sequence>MPRFLFATGIECSYPVIGQRDGASVRVDEMEKTGHYRRWKEDLSLVRALEIDALRYGPPYYRVHLGPGRYDWEFTDQVFAEIRRLGITPIVDLCHFGVPDWLGNFQNPEFPYFFAEYARAFAQRFPWVEFYTPVNEMYVTAKFSAHEGLWNERLASDRAFVTAVKHLAKANILATEAILEAQPSARFIQSESSEYFHPSGPDAMEVVRHLNEMRFLALDLAYGTDVYGRMYEFLADNGLTRDEYHFFLDRGVKARCIMGNDYYATNEHIVYPDGSTYICEMFGYYVITRQYYNRYRIPVMHTETNNRDLGTGEKDARIWLEKQWSNLVRLKADGVPIIGFTWYSLIDQVDWDSSLENNVGTVNHYGLCDLERQIRPIGEAYRELIRTWRFEVDNDFPCLK</sequence>
<reference evidence="1 2" key="1">
    <citation type="submission" date="2019-03" db="EMBL/GenBank/DDBJ databases">
        <title>Draft genome of Massilia hortus sp. nov., a novel bacterial species of the Oxalobacteraceae family.</title>
        <authorList>
            <person name="Peta V."/>
            <person name="Raths R."/>
            <person name="Bucking H."/>
        </authorList>
    </citation>
    <scope>NUCLEOTIDE SEQUENCE [LARGE SCALE GENOMIC DNA]</scope>
    <source>
        <strain evidence="1 2">ONC3</strain>
    </source>
</reference>
<accession>A0A4Y9T1G4</accession>
<dbReference type="EMBL" id="SPUM01000107">
    <property type="protein sequence ID" value="TFW30753.1"/>
    <property type="molecule type" value="Genomic_DNA"/>
</dbReference>
<dbReference type="AlphaFoldDB" id="A0A4Y9T1G4"/>
<dbReference type="SUPFAM" id="SSF51445">
    <property type="entry name" value="(Trans)glycosidases"/>
    <property type="match status" value="1"/>
</dbReference>
<dbReference type="Pfam" id="PF00232">
    <property type="entry name" value="Glyco_hydro_1"/>
    <property type="match status" value="1"/>
</dbReference>
<dbReference type="InterPro" id="IPR017853">
    <property type="entry name" value="GH"/>
</dbReference>
<dbReference type="GO" id="GO:0004553">
    <property type="term" value="F:hydrolase activity, hydrolyzing O-glycosyl compounds"/>
    <property type="evidence" value="ECO:0007669"/>
    <property type="project" value="InterPro"/>
</dbReference>